<protein>
    <submittedName>
        <fullName evidence="4">Membrane protein, putative</fullName>
    </submittedName>
</protein>
<keyword evidence="5" id="KW-1185">Reference proteome</keyword>
<organism evidence="4 5">
    <name type="scientific">Babesia bovis</name>
    <dbReference type="NCBI Taxonomy" id="5865"/>
    <lineage>
        <taxon>Eukaryota</taxon>
        <taxon>Sar</taxon>
        <taxon>Alveolata</taxon>
        <taxon>Apicomplexa</taxon>
        <taxon>Aconoidasida</taxon>
        <taxon>Piroplasmida</taxon>
        <taxon>Babesiidae</taxon>
        <taxon>Babesia</taxon>
    </lineage>
</organism>
<evidence type="ECO:0000256" key="2">
    <source>
        <dbReference type="SAM" id="SignalP"/>
    </source>
</evidence>
<reference evidence="5" key="5">
    <citation type="journal article" date="2021" name="Int. J. Parasitol.">
        <title>Comparative analysis of gene expression between Babesia bovis blood stages and kinetes allowed by improved genome annotation.</title>
        <authorList>
            <person name="Ueti M.W."/>
            <person name="Johnson W.C."/>
            <person name="Kappmeyer L.S."/>
            <person name="Herndon D.R."/>
            <person name="Mousel M.R."/>
            <person name="Reif K.E."/>
            <person name="Taus N.S."/>
            <person name="Ifeonu O.O."/>
            <person name="Silva J.C."/>
            <person name="Suarez C.E."/>
            <person name="Brayton K.A."/>
        </authorList>
    </citation>
    <scope>NUCLEOTIDE SEQUENCE [LARGE SCALE GENOMIC DNA]</scope>
</reference>
<reference evidence="4 5" key="1">
    <citation type="journal article" date="2007" name="PLoS Pathog.">
        <title>Genome sequence of Babesia bovis and comparative analysis of apicomplexan hemoprotozoa.</title>
        <authorList>
            <person name="Brayton K.A."/>
            <person name="Lau A.O.T."/>
            <person name="Herndon D.R."/>
            <person name="Hannick L."/>
            <person name="Kappmeyer L.S."/>
            <person name="Berens S.J."/>
            <person name="Bidwell S.L."/>
            <person name="Brown W.C."/>
            <person name="Crabtree J."/>
            <person name="Fadrosh D."/>
            <person name="Feldblum T."/>
            <person name="Forberger H.A."/>
            <person name="Haas B.J."/>
            <person name="Howell J.M."/>
            <person name="Khouri H."/>
            <person name="Koo H."/>
            <person name="Mann D.J."/>
            <person name="Norimine J."/>
            <person name="Paulsen I.T."/>
            <person name="Radune D."/>
            <person name="Ren Q."/>
            <person name="Smith R.K. Jr."/>
            <person name="Suarez C.E."/>
            <person name="White O."/>
            <person name="Wortman J.R."/>
            <person name="Knowles D.P. Jr."/>
            <person name="McElwain T.F."/>
            <person name="Nene V.M."/>
        </authorList>
    </citation>
    <scope>NUCLEOTIDE SEQUENCE [LARGE SCALE GENOMIC DNA]</scope>
    <source>
        <strain evidence="4">T2Bo</strain>
    </source>
</reference>
<gene>
    <name evidence="3 4" type="ORF">BBOV_III007220</name>
</gene>
<reference evidence="4" key="2">
    <citation type="submission" date="2007-08" db="EMBL/GenBank/DDBJ databases">
        <authorList>
            <person name="Nene V."/>
        </authorList>
    </citation>
    <scope>NUCLEOTIDE SEQUENCE</scope>
    <source>
        <strain evidence="4">T2Bo</strain>
    </source>
</reference>
<dbReference type="VEuPathDB" id="PiroplasmaDB:BBOV_III007220"/>
<evidence type="ECO:0000313" key="3">
    <source>
        <dbReference type="EMBL" id="BAN64732.1"/>
    </source>
</evidence>
<reference evidence="5" key="4">
    <citation type="journal article" date="2020" name="Data Brief">
        <title>Transcriptome dataset of Babesia bovis life stages within vertebrate and invertebrate hosts.</title>
        <authorList>
            <person name="Ueti M.W."/>
            <person name="Johnson W.C."/>
            <person name="Kappmeyer L.S."/>
            <person name="Herndon D.R."/>
            <person name="Mousel M.R."/>
            <person name="Reif K.E."/>
            <person name="Taus N.S."/>
            <person name="Ifeonu O.O."/>
            <person name="Silva J.C."/>
            <person name="Suarez C.E."/>
            <person name="Brayton K.A."/>
        </authorList>
    </citation>
    <scope>NUCLEOTIDE SEQUENCE [LARGE SCALE GENOMIC DNA]</scope>
</reference>
<dbReference type="KEGG" id="bbo:BBOV_III007220"/>
<evidence type="ECO:0000313" key="4">
    <source>
        <dbReference type="EMBL" id="EDO08283.1"/>
    </source>
</evidence>
<feature type="chain" id="PRO_5010103425" evidence="2">
    <location>
        <begin position="24"/>
        <end position="82"/>
    </location>
</feature>
<proteinExistence type="evidence at transcript level"/>
<evidence type="ECO:0000313" key="5">
    <source>
        <dbReference type="Proteomes" id="UP000002173"/>
    </source>
</evidence>
<dbReference type="EMBL" id="AK440938">
    <property type="protein sequence ID" value="BAN64732.1"/>
    <property type="molecule type" value="mRNA"/>
</dbReference>
<feature type="region of interest" description="Disordered" evidence="1">
    <location>
        <begin position="58"/>
        <end position="82"/>
    </location>
</feature>
<reference evidence="3" key="3">
    <citation type="journal article" date="2014" name="BMC Genomics">
        <title>The Babesia bovis gene and promoter model: an update from full-length EST analysis.</title>
        <authorList>
            <person name="Yamagishi J."/>
            <person name="Wakaguri H."/>
            <person name="Yokoyama N."/>
            <person name="Yamashita R."/>
            <person name="Suzuki Y."/>
            <person name="Xuan X."/>
            <person name="Igarashi I."/>
        </authorList>
    </citation>
    <scope>NUCLEOTIDE SEQUENCE</scope>
    <source>
        <strain evidence="3">Texas</strain>
    </source>
</reference>
<accession>A7ANZ9</accession>
<dbReference type="AlphaFoldDB" id="A7ANZ9"/>
<dbReference type="OMA" id="NFAVCFS"/>
<dbReference type="Proteomes" id="UP000002173">
    <property type="component" value="Unassembled WGS sequence"/>
</dbReference>
<evidence type="ECO:0000256" key="1">
    <source>
        <dbReference type="SAM" id="MobiDB-lite"/>
    </source>
</evidence>
<name>A7ANZ9_BABBO</name>
<dbReference type="EMBL" id="AAXT01000001">
    <property type="protein sequence ID" value="EDO08283.1"/>
    <property type="molecule type" value="Genomic_DNA"/>
</dbReference>
<sequence length="82" mass="8366">MKFSGIASAFLAIGSAIFGAASASYAGENDNAGILSELMIVKNNEDFVARRYGTFNLPNLVPGEESSPAGEPSNPGAGDAEL</sequence>
<dbReference type="GeneID" id="5480102"/>
<feature type="signal peptide" evidence="2">
    <location>
        <begin position="1"/>
        <end position="23"/>
    </location>
</feature>
<keyword evidence="2" id="KW-0732">Signal</keyword>
<dbReference type="RefSeq" id="XP_001611851.1">
    <property type="nucleotide sequence ID" value="XM_001611801.1"/>
</dbReference>